<evidence type="ECO:0000259" key="1">
    <source>
        <dbReference type="PROSITE" id="PS50404"/>
    </source>
</evidence>
<organism evidence="2 3">
    <name type="scientific">Glacieibacterium arshaanense</name>
    <dbReference type="NCBI Taxonomy" id="2511025"/>
    <lineage>
        <taxon>Bacteria</taxon>
        <taxon>Pseudomonadati</taxon>
        <taxon>Pseudomonadota</taxon>
        <taxon>Alphaproteobacteria</taxon>
        <taxon>Sphingomonadales</taxon>
        <taxon>Sphingosinicellaceae</taxon>
        <taxon>Glacieibacterium</taxon>
    </lineage>
</organism>
<reference evidence="2 3" key="1">
    <citation type="submission" date="2019-02" db="EMBL/GenBank/DDBJ databases">
        <title>Polymorphobacter sp. isolated from the lake at the Tibet of China.</title>
        <authorList>
            <person name="Li A."/>
        </authorList>
    </citation>
    <scope>NUCLEOTIDE SEQUENCE [LARGE SCALE GENOMIC DNA]</scope>
    <source>
        <strain evidence="2 3">DJ1R-1</strain>
    </source>
</reference>
<dbReference type="Pfam" id="PF13417">
    <property type="entry name" value="GST_N_3"/>
    <property type="match status" value="1"/>
</dbReference>
<dbReference type="EMBL" id="SIHO01000003">
    <property type="protein sequence ID" value="TFU01494.1"/>
    <property type="molecule type" value="Genomic_DNA"/>
</dbReference>
<dbReference type="OrthoDB" id="9795329at2"/>
<evidence type="ECO:0000313" key="3">
    <source>
        <dbReference type="Proteomes" id="UP000297737"/>
    </source>
</evidence>
<dbReference type="InterPro" id="IPR040079">
    <property type="entry name" value="Glutathione_S-Trfase"/>
</dbReference>
<dbReference type="InterPro" id="IPR036282">
    <property type="entry name" value="Glutathione-S-Trfase_C_sf"/>
</dbReference>
<dbReference type="SUPFAM" id="SSF47616">
    <property type="entry name" value="GST C-terminal domain-like"/>
    <property type="match status" value="1"/>
</dbReference>
<dbReference type="PANTHER" id="PTHR42673:SF21">
    <property type="entry name" value="GLUTATHIONE S-TRANSFERASE YFCF"/>
    <property type="match status" value="1"/>
</dbReference>
<evidence type="ECO:0000313" key="2">
    <source>
        <dbReference type="EMBL" id="TFU01494.1"/>
    </source>
</evidence>
<dbReference type="InterPro" id="IPR036249">
    <property type="entry name" value="Thioredoxin-like_sf"/>
</dbReference>
<dbReference type="GO" id="GO:0006559">
    <property type="term" value="P:L-phenylalanine catabolic process"/>
    <property type="evidence" value="ECO:0007669"/>
    <property type="project" value="TreeGrafter"/>
</dbReference>
<dbReference type="GO" id="GO:0016034">
    <property type="term" value="F:maleylacetoacetate isomerase activity"/>
    <property type="evidence" value="ECO:0007669"/>
    <property type="project" value="TreeGrafter"/>
</dbReference>
<name>A0A4Y9EL98_9SPHN</name>
<gene>
    <name evidence="2" type="ORF">EUV02_12185</name>
</gene>
<dbReference type="Gene3D" id="1.20.1050.10">
    <property type="match status" value="1"/>
</dbReference>
<keyword evidence="2" id="KW-0808">Transferase</keyword>
<dbReference type="SFLD" id="SFLDS00019">
    <property type="entry name" value="Glutathione_Transferase_(cytos"/>
    <property type="match status" value="1"/>
</dbReference>
<accession>A0A4Y9EL98</accession>
<dbReference type="AlphaFoldDB" id="A0A4Y9EL98"/>
<dbReference type="PANTHER" id="PTHR42673">
    <property type="entry name" value="MALEYLACETOACETATE ISOMERASE"/>
    <property type="match status" value="1"/>
</dbReference>
<dbReference type="InterPro" id="IPR004045">
    <property type="entry name" value="Glutathione_S-Trfase_N"/>
</dbReference>
<dbReference type="Proteomes" id="UP000297737">
    <property type="component" value="Unassembled WGS sequence"/>
</dbReference>
<protein>
    <submittedName>
        <fullName evidence="2">Glutathione S-transferase family protein</fullName>
    </submittedName>
</protein>
<comment type="caution">
    <text evidence="2">The sequence shown here is derived from an EMBL/GenBank/DDBJ whole genome shotgun (WGS) entry which is preliminary data.</text>
</comment>
<sequence length="208" mass="23267">MQLIGQYDSPFVRRVGIALRLYELPFDHKPWSVFGDFEKIRPYNPLLRVPTLVLGDGTALIDSASILDYLDGQVPPGRALFPRQEPARHRALRVATLATGMAEKAVSLFYELRFHEQRSDLWVSRCRAQIDAVLQVLEDERVMHTGAWWFGPGLGHADIAVCVVLRFIADAHPGLIDMTAYPALTDLAARFEALPVAREISQAFTPSA</sequence>
<dbReference type="PROSITE" id="PS50404">
    <property type="entry name" value="GST_NTER"/>
    <property type="match status" value="1"/>
</dbReference>
<dbReference type="Pfam" id="PF13410">
    <property type="entry name" value="GST_C_2"/>
    <property type="match status" value="1"/>
</dbReference>
<dbReference type="Gene3D" id="3.40.30.10">
    <property type="entry name" value="Glutaredoxin"/>
    <property type="match status" value="1"/>
</dbReference>
<dbReference type="GO" id="GO:0006749">
    <property type="term" value="P:glutathione metabolic process"/>
    <property type="evidence" value="ECO:0007669"/>
    <property type="project" value="TreeGrafter"/>
</dbReference>
<dbReference type="GO" id="GO:0004364">
    <property type="term" value="F:glutathione transferase activity"/>
    <property type="evidence" value="ECO:0007669"/>
    <property type="project" value="TreeGrafter"/>
</dbReference>
<keyword evidence="3" id="KW-1185">Reference proteome</keyword>
<dbReference type="SUPFAM" id="SSF52833">
    <property type="entry name" value="Thioredoxin-like"/>
    <property type="match status" value="1"/>
</dbReference>
<proteinExistence type="predicted"/>
<feature type="domain" description="GST N-terminal" evidence="1">
    <location>
        <begin position="1"/>
        <end position="78"/>
    </location>
</feature>